<evidence type="ECO:0000256" key="1">
    <source>
        <dbReference type="ARBA" id="ARBA00004571"/>
    </source>
</evidence>
<comment type="subcellular location">
    <subcellularLocation>
        <location evidence="1 8">Cell outer membrane</location>
        <topology evidence="1 8">Multi-pass membrane protein</topology>
    </subcellularLocation>
</comment>
<dbReference type="OrthoDB" id="5476657at2"/>
<evidence type="ECO:0000259" key="11">
    <source>
        <dbReference type="Pfam" id="PF00593"/>
    </source>
</evidence>
<gene>
    <name evidence="13" type="ORF">CRD36_08850</name>
</gene>
<comment type="similarity">
    <text evidence="8 9">Belongs to the TonB-dependent receptor family.</text>
</comment>
<feature type="chain" id="PRO_5013740836" evidence="10">
    <location>
        <begin position="30"/>
        <end position="846"/>
    </location>
</feature>
<evidence type="ECO:0000256" key="3">
    <source>
        <dbReference type="ARBA" id="ARBA00022452"/>
    </source>
</evidence>
<evidence type="ECO:0000313" key="14">
    <source>
        <dbReference type="Proteomes" id="UP000229730"/>
    </source>
</evidence>
<keyword evidence="4 8" id="KW-0812">Transmembrane</keyword>
<dbReference type="Proteomes" id="UP000229730">
    <property type="component" value="Unassembled WGS sequence"/>
</dbReference>
<dbReference type="GO" id="GO:0009279">
    <property type="term" value="C:cell outer membrane"/>
    <property type="evidence" value="ECO:0007669"/>
    <property type="project" value="UniProtKB-SubCell"/>
</dbReference>
<dbReference type="RefSeq" id="WP_099472399.1">
    <property type="nucleotide sequence ID" value="NZ_CP041025.1"/>
</dbReference>
<reference evidence="13 14" key="1">
    <citation type="submission" date="2017-10" db="EMBL/GenBank/DDBJ databases">
        <title>Frigbacter circumglobatus gen. nov. sp. nov., isolated from sediment cultured in situ.</title>
        <authorList>
            <person name="Zhao Z."/>
        </authorList>
    </citation>
    <scope>NUCLEOTIDE SEQUENCE [LARGE SCALE GENOMIC DNA]</scope>
    <source>
        <strain evidence="13 14">ZYL</strain>
    </source>
</reference>
<dbReference type="InterPro" id="IPR012910">
    <property type="entry name" value="Plug_dom"/>
</dbReference>
<feature type="signal peptide" evidence="10">
    <location>
        <begin position="1"/>
        <end position="29"/>
    </location>
</feature>
<dbReference type="PROSITE" id="PS52016">
    <property type="entry name" value="TONB_DEPENDENT_REC_3"/>
    <property type="match status" value="1"/>
</dbReference>
<evidence type="ECO:0000256" key="5">
    <source>
        <dbReference type="ARBA" id="ARBA00023077"/>
    </source>
</evidence>
<dbReference type="PANTHER" id="PTHR40980:SF3">
    <property type="entry name" value="TONB-DEPENDENT RECEPTOR-LIKE BETA-BARREL DOMAIN-CONTAINING PROTEIN"/>
    <property type="match status" value="1"/>
</dbReference>
<name>A0A2G4YRB7_9PROT</name>
<keyword evidence="3 8" id="KW-1134">Transmembrane beta strand</keyword>
<keyword evidence="7 8" id="KW-0998">Cell outer membrane</keyword>
<sequence>MRSRKSILLGSVGALVVMSGPAAISAASAQEEVTELEEVVVTGIRGGLKQALNVKRNSNAIVDVISSEDIGKFPDKNVAESLQRVTGVAIARQFGEGAGVAIRGASQNMTLTLLNGQNVASTGWFVLEPARRSFNYSLLPSELVGNIEVYKSAQANIAEGGIGGTVIIHTRKPLEMNDLSVYASAEGTHTNDSGKINPQLSGLVSWKNEQGNLGVLVSGVYQRRQMERQGDEAFWAWGAGPVAFEQDRKRSAINATVQFQPNENLDLTVNYLRMKMRADNTNYALFLTRGPDAGTTKSLNGSPVAGALNVGFYQARPREATMNSNVYDFDATYSGDDFVVDFQAGLTESTGGTDFEMVLNDGTVPDISGSTYDFSSGHMKWNLNEIGFDWDPGTLDMGTGSNFNRTPKSDKEHYAQFDVSRDVSWGPITTYKFGMKYSGHDTKSRRYEYIQAEGFNPSFATSTINNGLIKAGVDQHEILRIDFNAAKDLAKASIIGETEDLGAYSELDEKTVAAYGMVEFEGDGYRGNAGVRYTHTSATSTFYVNGEQRTQNAKDSQFLPSFNIAMDLADDLVLRTSGARVMTRPQYVDLYVNPDVRGANDDVDDNQFWIVGNIGLKPFISDQFDIALEWYFAEGSILSSTVFMKDVKNFVSQNERHANNSEIPFNGTIRPEEAAEGWTFQERINGKAATIKGVELQYQQDFGNGFGLVLNYTYTDSGSDDADTFTDGQKVLSDASKHSANATAYYESERFQVRGAYNYRSAYMLRETGAYGNRLHEAFGSVDLSAAYFITDEITVNLDVNNLFEETSKQIGNNAQNTPNSGFTPDFPVFEYNTARRITLGVSYKF</sequence>
<evidence type="ECO:0000256" key="9">
    <source>
        <dbReference type="RuleBase" id="RU003357"/>
    </source>
</evidence>
<evidence type="ECO:0000256" key="8">
    <source>
        <dbReference type="PROSITE-ProRule" id="PRU01360"/>
    </source>
</evidence>
<keyword evidence="5 9" id="KW-0798">TonB box</keyword>
<dbReference type="Gene3D" id="2.40.170.20">
    <property type="entry name" value="TonB-dependent receptor, beta-barrel domain"/>
    <property type="match status" value="1"/>
</dbReference>
<feature type="domain" description="TonB-dependent receptor plug" evidence="12">
    <location>
        <begin position="55"/>
        <end position="165"/>
    </location>
</feature>
<dbReference type="InterPro" id="IPR037066">
    <property type="entry name" value="Plug_dom_sf"/>
</dbReference>
<dbReference type="AlphaFoldDB" id="A0A2G4YRB7"/>
<dbReference type="Pfam" id="PF07715">
    <property type="entry name" value="Plug"/>
    <property type="match status" value="1"/>
</dbReference>
<evidence type="ECO:0000256" key="6">
    <source>
        <dbReference type="ARBA" id="ARBA00023136"/>
    </source>
</evidence>
<dbReference type="CDD" id="cd01347">
    <property type="entry name" value="ligand_gated_channel"/>
    <property type="match status" value="1"/>
</dbReference>
<keyword evidence="14" id="KW-1185">Reference proteome</keyword>
<evidence type="ECO:0000256" key="2">
    <source>
        <dbReference type="ARBA" id="ARBA00022448"/>
    </source>
</evidence>
<keyword evidence="13" id="KW-0675">Receptor</keyword>
<evidence type="ECO:0000256" key="10">
    <source>
        <dbReference type="SAM" id="SignalP"/>
    </source>
</evidence>
<dbReference type="Gene3D" id="2.170.130.10">
    <property type="entry name" value="TonB-dependent receptor, plug domain"/>
    <property type="match status" value="1"/>
</dbReference>
<dbReference type="NCBIfam" id="TIGR01782">
    <property type="entry name" value="TonB-Xanth-Caul"/>
    <property type="match status" value="1"/>
</dbReference>
<dbReference type="InterPro" id="IPR039426">
    <property type="entry name" value="TonB-dep_rcpt-like"/>
</dbReference>
<protein>
    <submittedName>
        <fullName evidence="13">TonB-dependent receptor</fullName>
    </submittedName>
</protein>
<keyword evidence="2 8" id="KW-0813">Transport</keyword>
<proteinExistence type="inferred from homology"/>
<keyword evidence="6 8" id="KW-0472">Membrane</keyword>
<dbReference type="PANTHER" id="PTHR40980">
    <property type="entry name" value="PLUG DOMAIN-CONTAINING PROTEIN"/>
    <property type="match status" value="1"/>
</dbReference>
<evidence type="ECO:0000256" key="7">
    <source>
        <dbReference type="ARBA" id="ARBA00023237"/>
    </source>
</evidence>
<dbReference type="InterPro" id="IPR000531">
    <property type="entry name" value="Beta-barrel_TonB"/>
</dbReference>
<evidence type="ECO:0000256" key="4">
    <source>
        <dbReference type="ARBA" id="ARBA00022692"/>
    </source>
</evidence>
<dbReference type="InParanoid" id="A0A2G4YRB7"/>
<dbReference type="InterPro" id="IPR010104">
    <property type="entry name" value="TonB_rcpt_bac"/>
</dbReference>
<dbReference type="SUPFAM" id="SSF56935">
    <property type="entry name" value="Porins"/>
    <property type="match status" value="1"/>
</dbReference>
<keyword evidence="10" id="KW-0732">Signal</keyword>
<evidence type="ECO:0000259" key="12">
    <source>
        <dbReference type="Pfam" id="PF07715"/>
    </source>
</evidence>
<evidence type="ECO:0000313" key="13">
    <source>
        <dbReference type="EMBL" id="PHZ84827.1"/>
    </source>
</evidence>
<dbReference type="InterPro" id="IPR036942">
    <property type="entry name" value="Beta-barrel_TonB_sf"/>
</dbReference>
<organism evidence="13 14">
    <name type="scientific">Paremcibacter congregatus</name>
    <dbReference type="NCBI Taxonomy" id="2043170"/>
    <lineage>
        <taxon>Bacteria</taxon>
        <taxon>Pseudomonadati</taxon>
        <taxon>Pseudomonadota</taxon>
        <taxon>Alphaproteobacteria</taxon>
        <taxon>Emcibacterales</taxon>
        <taxon>Emcibacteraceae</taxon>
        <taxon>Paremcibacter</taxon>
    </lineage>
</organism>
<accession>A0A2G4YRB7</accession>
<dbReference type="Pfam" id="PF00593">
    <property type="entry name" value="TonB_dep_Rec_b-barrel"/>
    <property type="match status" value="1"/>
</dbReference>
<dbReference type="EMBL" id="PDEM01000020">
    <property type="protein sequence ID" value="PHZ84827.1"/>
    <property type="molecule type" value="Genomic_DNA"/>
</dbReference>
<comment type="caution">
    <text evidence="13">The sequence shown here is derived from an EMBL/GenBank/DDBJ whole genome shotgun (WGS) entry which is preliminary data.</text>
</comment>
<feature type="domain" description="TonB-dependent receptor-like beta-barrel" evidence="11">
    <location>
        <begin position="341"/>
        <end position="803"/>
    </location>
</feature>